<evidence type="ECO:0000256" key="1">
    <source>
        <dbReference type="ARBA" id="ARBA00004651"/>
    </source>
</evidence>
<evidence type="ECO:0000313" key="11">
    <source>
        <dbReference type="Proteomes" id="UP000541583"/>
    </source>
</evidence>
<evidence type="ECO:0000259" key="9">
    <source>
        <dbReference type="Pfam" id="PF13515"/>
    </source>
</evidence>
<dbReference type="Proteomes" id="UP000541583">
    <property type="component" value="Unassembled WGS sequence"/>
</dbReference>
<sequence length="663" mass="74639">MLNRPSFFLAFRLKESVTDALRNTLVVLIPLVLLYAKHRQMAIAMAVGALLISLTDLPGNRRNKTLTALQSIVAFLLISLLFSTGLSSPVSTGLMLVCFTFLLSMLAALGGRSTVVGTMGIILMVFILGLRPHEPLIFSCYLLAGCIWFYLVSLIQVFVWPFRSLHQGLRETLSATADFLKAKANCYDPHISLEESYRQIITLHLRVSEKQELVRQLLLSDRAAMRESRPQVKRLLSSSIKVIGLYEQITAMHYDYEVVRLRLAPTGALIVVAELINLLAEEADQLKKDVPPGYFERYQELNIELGKIAIRLPTEERAVVNSILTNVGAIRQLLEDIHLDRDDTVANPNFNAFLPRGDNYWQKFKMQLHFQSPVLRFSLRLALLFGIGYLATLFFTKDYYSYWLLLTIVIVARPKLAVTWQRNLERLAGTFAGVVLASAFIFLIKPTVVLLVIASFALLGFFIWNRPKYGWSVCCITICVVICLSLYHGQPTVIVSARVWYSLVGCALAFAGIFIFPVWINTELEDLGRSATEGNRLFLEAVVNGSEQQEIWLARKEAHLRLARLSEGIRHARVEPGKVDLPGIEHIQVLNYRINAVIISLFLSGRKLNQKSAETIINYLNHDWVGAINIQEISEPINGNHLLKGQELLEGLACTLAAFTKKR</sequence>
<evidence type="ECO:0000313" key="10">
    <source>
        <dbReference type="EMBL" id="MBB6107351.1"/>
    </source>
</evidence>
<feature type="transmembrane region" description="Helical" evidence="7">
    <location>
        <begin position="430"/>
        <end position="463"/>
    </location>
</feature>
<comment type="caution">
    <text evidence="10">The sequence shown here is derived from an EMBL/GenBank/DDBJ whole genome shotgun (WGS) entry which is preliminary data.</text>
</comment>
<feature type="transmembrane region" description="Helical" evidence="7">
    <location>
        <begin position="374"/>
        <end position="394"/>
    </location>
</feature>
<dbReference type="EMBL" id="JACHCB010000001">
    <property type="protein sequence ID" value="MBB6107351.1"/>
    <property type="molecule type" value="Genomic_DNA"/>
</dbReference>
<feature type="transmembrane region" description="Helical" evidence="7">
    <location>
        <begin position="66"/>
        <end position="84"/>
    </location>
</feature>
<dbReference type="InterPro" id="IPR049453">
    <property type="entry name" value="Memb_transporter_dom"/>
</dbReference>
<keyword evidence="4 7" id="KW-1133">Transmembrane helix</keyword>
<keyword evidence="2" id="KW-1003">Cell membrane</keyword>
<evidence type="ECO:0000256" key="7">
    <source>
        <dbReference type="SAM" id="Phobius"/>
    </source>
</evidence>
<dbReference type="RefSeq" id="WP_076370422.1">
    <property type="nucleotide sequence ID" value="NZ_FTMG01000001.1"/>
</dbReference>
<gene>
    <name evidence="10" type="ORF">HDF23_000081</name>
</gene>
<evidence type="ECO:0000256" key="3">
    <source>
        <dbReference type="ARBA" id="ARBA00022692"/>
    </source>
</evidence>
<dbReference type="InterPro" id="IPR032692">
    <property type="entry name" value="YccS_N"/>
</dbReference>
<evidence type="ECO:0000259" key="8">
    <source>
        <dbReference type="Pfam" id="PF12805"/>
    </source>
</evidence>
<keyword evidence="5 7" id="KW-0472">Membrane</keyword>
<feature type="domain" description="Integral membrane bound transporter" evidence="9">
    <location>
        <begin position="394"/>
        <end position="511"/>
    </location>
</feature>
<accession>A0ABR6PC70</accession>
<comment type="subcellular location">
    <subcellularLocation>
        <location evidence="1">Cell membrane</location>
        <topology evidence="1">Multi-pass membrane protein</topology>
    </subcellularLocation>
</comment>
<feature type="transmembrane region" description="Helical" evidence="7">
    <location>
        <begin position="136"/>
        <end position="160"/>
    </location>
</feature>
<dbReference type="PANTHER" id="PTHR30509:SF9">
    <property type="entry name" value="MULTIDRUG RESISTANCE PROTEIN MDTO"/>
    <property type="match status" value="1"/>
</dbReference>
<feature type="transmembrane region" description="Helical" evidence="7">
    <location>
        <begin position="114"/>
        <end position="130"/>
    </location>
</feature>
<evidence type="ECO:0000256" key="4">
    <source>
        <dbReference type="ARBA" id="ARBA00022989"/>
    </source>
</evidence>
<feature type="transmembrane region" description="Helical" evidence="7">
    <location>
        <begin position="20"/>
        <end position="36"/>
    </location>
</feature>
<feature type="transmembrane region" description="Helical" evidence="7">
    <location>
        <begin position="469"/>
        <end position="487"/>
    </location>
</feature>
<feature type="domain" description="Integral membrane protein YccS N-terminal" evidence="8">
    <location>
        <begin position="71"/>
        <end position="337"/>
    </location>
</feature>
<evidence type="ECO:0000256" key="5">
    <source>
        <dbReference type="ARBA" id="ARBA00023136"/>
    </source>
</evidence>
<dbReference type="PANTHER" id="PTHR30509">
    <property type="entry name" value="P-HYDROXYBENZOIC ACID EFFLUX PUMP SUBUNIT-RELATED"/>
    <property type="match status" value="1"/>
</dbReference>
<dbReference type="Pfam" id="PF13515">
    <property type="entry name" value="FUSC_2"/>
    <property type="match status" value="1"/>
</dbReference>
<organism evidence="10 11">
    <name type="scientific">Mucilaginibacter lappiensis</name>
    <dbReference type="NCBI Taxonomy" id="354630"/>
    <lineage>
        <taxon>Bacteria</taxon>
        <taxon>Pseudomonadati</taxon>
        <taxon>Bacteroidota</taxon>
        <taxon>Sphingobacteriia</taxon>
        <taxon>Sphingobacteriales</taxon>
        <taxon>Sphingobacteriaceae</taxon>
        <taxon>Mucilaginibacter</taxon>
    </lineage>
</organism>
<keyword evidence="11" id="KW-1185">Reference proteome</keyword>
<dbReference type="Pfam" id="PF12805">
    <property type="entry name" value="FUSC-like"/>
    <property type="match status" value="1"/>
</dbReference>
<feature type="transmembrane region" description="Helical" evidence="7">
    <location>
        <begin position="400"/>
        <end position="418"/>
    </location>
</feature>
<evidence type="ECO:0000256" key="6">
    <source>
        <dbReference type="ARBA" id="ARBA00043993"/>
    </source>
</evidence>
<comment type="similarity">
    <text evidence="6">Belongs to the YccS/YhfK family.</text>
</comment>
<evidence type="ECO:0000256" key="2">
    <source>
        <dbReference type="ARBA" id="ARBA00022475"/>
    </source>
</evidence>
<feature type="transmembrane region" description="Helical" evidence="7">
    <location>
        <begin position="499"/>
        <end position="520"/>
    </location>
</feature>
<protein>
    <submittedName>
        <fullName evidence="10">Membrane protein YccC</fullName>
    </submittedName>
</protein>
<reference evidence="10 11" key="1">
    <citation type="submission" date="2020-08" db="EMBL/GenBank/DDBJ databases">
        <title>Genomic Encyclopedia of Type Strains, Phase IV (KMG-V): Genome sequencing to study the core and pangenomes of soil and plant-associated prokaryotes.</title>
        <authorList>
            <person name="Whitman W."/>
        </authorList>
    </citation>
    <scope>NUCLEOTIDE SEQUENCE [LARGE SCALE GENOMIC DNA]</scope>
    <source>
        <strain evidence="10 11">ANJLi2</strain>
    </source>
</reference>
<proteinExistence type="inferred from homology"/>
<keyword evidence="3 7" id="KW-0812">Transmembrane</keyword>
<name>A0ABR6PC70_9SPHI</name>